<comment type="caution">
    <text evidence="1">The sequence shown here is derived from an EMBL/GenBank/DDBJ whole genome shotgun (WGS) entry which is preliminary data.</text>
</comment>
<evidence type="ECO:0000313" key="2">
    <source>
        <dbReference type="Proteomes" id="UP000887116"/>
    </source>
</evidence>
<dbReference type="OrthoDB" id="6086925at2759"/>
<sequence length="459" mass="51013">MTIPGSVKPFDDWTQYDQKFLGTHYMRSLTMGGDLIASVKITAKNKFDLERIKGALSVGVNAAGGSFEGEIKAKLEKLKQDAQDSTSMEINYWATVPIEGVSYTTDGLLALVKEFPDHVKKINKGLGNPLRMELLPLRVLQGDYAEYLENRVIGDMLEDMDYDLDDILATRKDIGIWLAGLPPVMTTGIQKKIQTFTNKMNSLFGIFLKSIDQLDTSANASTKPITDALNAYKGSEGSMPEKYLRQFKKLQLEIYEEAPDLRPRIGGAHYNYWGRSKCEGPETETVLSGVMSGSQLGQNGGSSEFVCAPFNPENPDPSKYFSSYDPEDEDQLFDNLLISPIIYNGALNKYKPMAFKRIACAFCRSPYRTTMIMKPGDSECPKYWTKEYNGLMMAPGRSDPKGEYVCVDLHMQSPSGNITFGTTDESQVFKIEEISIQCGSIPCGPYKGDQPIPCVVCSI</sequence>
<gene>
    <name evidence="1" type="ORF">TNCT_533341</name>
</gene>
<dbReference type="PANTHER" id="PTHR24024:SF18">
    <property type="entry name" value="SHORT-CHAIN COLLAGEN C4-LIKE"/>
    <property type="match status" value="1"/>
</dbReference>
<dbReference type="AlphaFoldDB" id="A0A8X6KJG9"/>
<organism evidence="1 2">
    <name type="scientific">Trichonephila clavata</name>
    <name type="common">Joro spider</name>
    <name type="synonym">Nephila clavata</name>
    <dbReference type="NCBI Taxonomy" id="2740835"/>
    <lineage>
        <taxon>Eukaryota</taxon>
        <taxon>Metazoa</taxon>
        <taxon>Ecdysozoa</taxon>
        <taxon>Arthropoda</taxon>
        <taxon>Chelicerata</taxon>
        <taxon>Arachnida</taxon>
        <taxon>Araneae</taxon>
        <taxon>Araneomorphae</taxon>
        <taxon>Entelegynae</taxon>
        <taxon>Araneoidea</taxon>
        <taxon>Nephilidae</taxon>
        <taxon>Trichonephila</taxon>
    </lineage>
</organism>
<name>A0A8X6KJG9_TRICU</name>
<protein>
    <submittedName>
        <fullName evidence="1">Uncharacterized protein</fullName>
    </submittedName>
</protein>
<dbReference type="GO" id="GO:0005615">
    <property type="term" value="C:extracellular space"/>
    <property type="evidence" value="ECO:0007669"/>
    <property type="project" value="TreeGrafter"/>
</dbReference>
<evidence type="ECO:0000313" key="1">
    <source>
        <dbReference type="EMBL" id="GFQ75829.1"/>
    </source>
</evidence>
<dbReference type="PANTHER" id="PTHR24024">
    <property type="entry name" value="PULMONARY SURFACTANT-ASSOCIATED PROTEIN A"/>
    <property type="match status" value="1"/>
</dbReference>
<reference evidence="1" key="1">
    <citation type="submission" date="2020-07" db="EMBL/GenBank/DDBJ databases">
        <title>Multicomponent nature underlies the extraordinary mechanical properties of spider dragline silk.</title>
        <authorList>
            <person name="Kono N."/>
            <person name="Nakamura H."/>
            <person name="Mori M."/>
            <person name="Yoshida Y."/>
            <person name="Ohtoshi R."/>
            <person name="Malay A.D."/>
            <person name="Moran D.A.P."/>
            <person name="Tomita M."/>
            <person name="Numata K."/>
            <person name="Arakawa K."/>
        </authorList>
    </citation>
    <scope>NUCLEOTIDE SEQUENCE</scope>
</reference>
<accession>A0A8X6KJG9</accession>
<dbReference type="InterPro" id="IPR051077">
    <property type="entry name" value="Ca-dependent_lectin"/>
</dbReference>
<dbReference type="Proteomes" id="UP000887116">
    <property type="component" value="Unassembled WGS sequence"/>
</dbReference>
<proteinExistence type="predicted"/>
<keyword evidence="2" id="KW-1185">Reference proteome</keyword>
<dbReference type="EMBL" id="BMAO01011716">
    <property type="protein sequence ID" value="GFQ75829.1"/>
    <property type="molecule type" value="Genomic_DNA"/>
</dbReference>